<dbReference type="EMBL" id="JAMDNP010000011">
    <property type="protein sequence ID" value="MCY9760531.1"/>
    <property type="molecule type" value="Genomic_DNA"/>
</dbReference>
<dbReference type="Gene3D" id="1.20.120.450">
    <property type="entry name" value="dinb family like domain"/>
    <property type="match status" value="1"/>
</dbReference>
<organism evidence="2 3">
    <name type="scientific">Paenibacillus alvei</name>
    <name type="common">Bacillus alvei</name>
    <dbReference type="NCBI Taxonomy" id="44250"/>
    <lineage>
        <taxon>Bacteria</taxon>
        <taxon>Bacillati</taxon>
        <taxon>Bacillota</taxon>
        <taxon>Bacilli</taxon>
        <taxon>Bacillales</taxon>
        <taxon>Paenibacillaceae</taxon>
        <taxon>Paenibacillus</taxon>
    </lineage>
</organism>
<evidence type="ECO:0000259" key="1">
    <source>
        <dbReference type="Pfam" id="PF12867"/>
    </source>
</evidence>
<proteinExistence type="predicted"/>
<dbReference type="InterPro" id="IPR024775">
    <property type="entry name" value="DinB-like"/>
</dbReference>
<evidence type="ECO:0000313" key="3">
    <source>
        <dbReference type="Proteomes" id="UP001527181"/>
    </source>
</evidence>
<keyword evidence="3" id="KW-1185">Reference proteome</keyword>
<sequence length="184" mass="21235">MTNMNPRQSLLRVEESVKQIVQELERYSMKQITHKPSEEEWSLGQVYMHLIRSALYMQLRQIEVCRDMTVDGGSQQEKSEQGELVFAAGSIPPIRIKVPASPEYTPPQPASKEEIVKGMQAVLQRMEELASAVASIPEQNKTMHPGFGYLSAKEWYMLVDMHFRHHMLQRERLAEFLQETESAM</sequence>
<feature type="domain" description="DinB-like" evidence="1">
    <location>
        <begin position="19"/>
        <end position="169"/>
    </location>
</feature>
<gene>
    <name evidence="2" type="ORF">M5X12_08065</name>
</gene>
<dbReference type="RefSeq" id="WP_268599642.1">
    <property type="nucleotide sequence ID" value="NZ_JAMDNP010000011.1"/>
</dbReference>
<comment type="caution">
    <text evidence="2">The sequence shown here is derived from an EMBL/GenBank/DDBJ whole genome shotgun (WGS) entry which is preliminary data.</text>
</comment>
<reference evidence="2 3" key="1">
    <citation type="submission" date="2022-05" db="EMBL/GenBank/DDBJ databases">
        <title>Genome Sequencing of Bee-Associated Microbes.</title>
        <authorList>
            <person name="Dunlap C."/>
        </authorList>
    </citation>
    <scope>NUCLEOTIDE SEQUENCE [LARGE SCALE GENOMIC DNA]</scope>
    <source>
        <strain evidence="2 3">NRRL B-04010</strain>
    </source>
</reference>
<dbReference type="Pfam" id="PF12867">
    <property type="entry name" value="DinB_2"/>
    <property type="match status" value="1"/>
</dbReference>
<dbReference type="Proteomes" id="UP001527181">
    <property type="component" value="Unassembled WGS sequence"/>
</dbReference>
<name>A0ABT4GV12_PAEAL</name>
<evidence type="ECO:0000313" key="2">
    <source>
        <dbReference type="EMBL" id="MCY9760531.1"/>
    </source>
</evidence>
<dbReference type="InterPro" id="IPR034660">
    <property type="entry name" value="DinB/YfiT-like"/>
</dbReference>
<dbReference type="SUPFAM" id="SSF109854">
    <property type="entry name" value="DinB/YfiT-like putative metalloenzymes"/>
    <property type="match status" value="1"/>
</dbReference>
<accession>A0ABT4GV12</accession>
<protein>
    <submittedName>
        <fullName evidence="2">DinB family protein</fullName>
    </submittedName>
</protein>